<feature type="transmembrane region" description="Helical" evidence="1">
    <location>
        <begin position="41"/>
        <end position="64"/>
    </location>
</feature>
<dbReference type="STRING" id="1121013.GCA_000426365_00940"/>
<dbReference type="Pfam" id="PF09990">
    <property type="entry name" value="DUF2231"/>
    <property type="match status" value="1"/>
</dbReference>
<name>A0A091BCN7_9GAMM</name>
<comment type="caution">
    <text evidence="3">The sequence shown here is derived from an EMBL/GenBank/DDBJ whole genome shotgun (WGS) entry which is preliminary data.</text>
</comment>
<keyword evidence="1" id="KW-0812">Transmembrane</keyword>
<evidence type="ECO:0000313" key="4">
    <source>
        <dbReference type="Proteomes" id="UP000029391"/>
    </source>
</evidence>
<evidence type="ECO:0000259" key="2">
    <source>
        <dbReference type="Pfam" id="PF09990"/>
    </source>
</evidence>
<feature type="transmembrane region" description="Helical" evidence="1">
    <location>
        <begin position="76"/>
        <end position="94"/>
    </location>
</feature>
<feature type="transmembrane region" description="Helical" evidence="1">
    <location>
        <begin position="106"/>
        <end position="126"/>
    </location>
</feature>
<dbReference type="AlphaFoldDB" id="A0A091BCN7"/>
<sequence length="142" mass="15116">MQMSPGRTHAFLLAAAVPLHLGVLLNDWAYRQSHQIQWANFASWLLVGALVVGAAALVFAIVDLVRHRDGGTTMRVVLQAALWILGFVNALVHARDAWAVMPTGLVLSALSSLLAVIAGFVVFAALPPPPRPVPLQRTGGTP</sequence>
<keyword evidence="4" id="KW-1185">Reference proteome</keyword>
<dbReference type="OrthoDB" id="2873672at2"/>
<protein>
    <recommendedName>
        <fullName evidence="2">DUF2231 domain-containing protein</fullName>
    </recommendedName>
</protein>
<dbReference type="eggNOG" id="COG4244">
    <property type="taxonomic scope" value="Bacteria"/>
</dbReference>
<gene>
    <name evidence="3" type="ORF">P873_10915</name>
</gene>
<keyword evidence="1" id="KW-1133">Transmembrane helix</keyword>
<feature type="domain" description="DUF2231" evidence="2">
    <location>
        <begin position="9"/>
        <end position="120"/>
    </location>
</feature>
<evidence type="ECO:0000256" key="1">
    <source>
        <dbReference type="SAM" id="Phobius"/>
    </source>
</evidence>
<dbReference type="InterPro" id="IPR019251">
    <property type="entry name" value="DUF2231_TM"/>
</dbReference>
<reference evidence="3 4" key="1">
    <citation type="submission" date="2013-09" db="EMBL/GenBank/DDBJ databases">
        <title>Genome sequencing of Arenimonas composti.</title>
        <authorList>
            <person name="Chen F."/>
            <person name="Wang G."/>
        </authorList>
    </citation>
    <scope>NUCLEOTIDE SEQUENCE [LARGE SCALE GENOMIC DNA]</scope>
    <source>
        <strain evidence="3 4">TR7-09</strain>
    </source>
</reference>
<keyword evidence="1" id="KW-0472">Membrane</keyword>
<accession>A0A091BCN7</accession>
<proteinExistence type="predicted"/>
<organism evidence="3 4">
    <name type="scientific">Arenimonas composti TR7-09 = DSM 18010</name>
    <dbReference type="NCBI Taxonomy" id="1121013"/>
    <lineage>
        <taxon>Bacteria</taxon>
        <taxon>Pseudomonadati</taxon>
        <taxon>Pseudomonadota</taxon>
        <taxon>Gammaproteobacteria</taxon>
        <taxon>Lysobacterales</taxon>
        <taxon>Lysobacteraceae</taxon>
        <taxon>Arenimonas</taxon>
    </lineage>
</organism>
<dbReference type="Proteomes" id="UP000029391">
    <property type="component" value="Unassembled WGS sequence"/>
</dbReference>
<dbReference type="EMBL" id="AWXU01000035">
    <property type="protein sequence ID" value="KFN49476.1"/>
    <property type="molecule type" value="Genomic_DNA"/>
</dbReference>
<evidence type="ECO:0000313" key="3">
    <source>
        <dbReference type="EMBL" id="KFN49476.1"/>
    </source>
</evidence>
<dbReference type="RefSeq" id="WP_051239502.1">
    <property type="nucleotide sequence ID" value="NZ_AUFF01000002.1"/>
</dbReference>